<dbReference type="RefSeq" id="WP_111113343.1">
    <property type="nucleotide sequence ID" value="NZ_LXXM01000207.1"/>
</dbReference>
<dbReference type="Pfam" id="PF20410">
    <property type="entry name" value="X-Tfes_XVIPCD"/>
    <property type="match status" value="1"/>
</dbReference>
<gene>
    <name evidence="5" type="ORF">A7X83_14030</name>
</gene>
<dbReference type="SUPFAM" id="SSF53955">
    <property type="entry name" value="Lysozyme-like"/>
    <property type="match status" value="1"/>
</dbReference>
<dbReference type="InterPro" id="IPR008258">
    <property type="entry name" value="Transglycosylase_SLT_dom_1"/>
</dbReference>
<dbReference type="Gene3D" id="1.10.530.10">
    <property type="match status" value="1"/>
</dbReference>
<dbReference type="InterPro" id="IPR046519">
    <property type="entry name" value="X-Tfes_XVIPCD"/>
</dbReference>
<comment type="caution">
    <text evidence="5">The sequence shown here is derived from an EMBL/GenBank/DDBJ whole genome shotgun (WGS) entry which is preliminary data.</text>
</comment>
<feature type="region of interest" description="Disordered" evidence="1">
    <location>
        <begin position="439"/>
        <end position="460"/>
    </location>
</feature>
<dbReference type="Proteomes" id="UP000249614">
    <property type="component" value="Unassembled WGS sequence"/>
</dbReference>
<feature type="domain" description="X-Tfes XVIPCD" evidence="4">
    <location>
        <begin position="542"/>
        <end position="638"/>
    </location>
</feature>
<dbReference type="Pfam" id="PF01464">
    <property type="entry name" value="SLT"/>
    <property type="match status" value="1"/>
</dbReference>
<feature type="domain" description="Peptidoglycan binding-like" evidence="3">
    <location>
        <begin position="472"/>
        <end position="532"/>
    </location>
</feature>
<evidence type="ECO:0000313" key="6">
    <source>
        <dbReference type="Proteomes" id="UP000249614"/>
    </source>
</evidence>
<organism evidence="5 6">
    <name type="scientific">Stenotrophomonas maltophilia</name>
    <name type="common">Pseudomonas maltophilia</name>
    <name type="synonym">Xanthomonas maltophilia</name>
    <dbReference type="NCBI Taxonomy" id="40324"/>
    <lineage>
        <taxon>Bacteria</taxon>
        <taxon>Pseudomonadati</taxon>
        <taxon>Pseudomonadota</taxon>
        <taxon>Gammaproteobacteria</taxon>
        <taxon>Lysobacterales</taxon>
        <taxon>Lysobacteraceae</taxon>
        <taxon>Stenotrophomonas</taxon>
        <taxon>Stenotrophomonas maltophilia group</taxon>
    </lineage>
</organism>
<dbReference type="InterPro" id="IPR036366">
    <property type="entry name" value="PGBDSf"/>
</dbReference>
<dbReference type="SUPFAM" id="SSF47090">
    <property type="entry name" value="PGBD-like"/>
    <property type="match status" value="1"/>
</dbReference>
<evidence type="ECO:0000256" key="1">
    <source>
        <dbReference type="SAM" id="MobiDB-lite"/>
    </source>
</evidence>
<dbReference type="InterPro" id="IPR036365">
    <property type="entry name" value="PGBD-like_sf"/>
</dbReference>
<dbReference type="AlphaFoldDB" id="A0A2W6IY80"/>
<evidence type="ECO:0000259" key="4">
    <source>
        <dbReference type="Pfam" id="PF20410"/>
    </source>
</evidence>
<dbReference type="InterPro" id="IPR023346">
    <property type="entry name" value="Lysozyme-like_dom_sf"/>
</dbReference>
<feature type="region of interest" description="Disordered" evidence="1">
    <location>
        <begin position="637"/>
        <end position="665"/>
    </location>
</feature>
<dbReference type="InterPro" id="IPR002477">
    <property type="entry name" value="Peptidoglycan-bd-like"/>
</dbReference>
<dbReference type="Pfam" id="PF01471">
    <property type="entry name" value="PG_binding_1"/>
    <property type="match status" value="1"/>
</dbReference>
<name>A0A2W6IY80_STEMA</name>
<evidence type="ECO:0000259" key="3">
    <source>
        <dbReference type="Pfam" id="PF01471"/>
    </source>
</evidence>
<proteinExistence type="predicted"/>
<evidence type="ECO:0000259" key="2">
    <source>
        <dbReference type="Pfam" id="PF01464"/>
    </source>
</evidence>
<dbReference type="Gene3D" id="1.10.101.10">
    <property type="entry name" value="PGBD-like superfamily/PGBD"/>
    <property type="match status" value="1"/>
</dbReference>
<reference evidence="5 6" key="1">
    <citation type="submission" date="2016-05" db="EMBL/GenBank/DDBJ databases">
        <authorList>
            <person name="Lavstsen T."/>
            <person name="Jespersen J.S."/>
        </authorList>
    </citation>
    <scope>NUCLEOTIDE SEQUENCE [LARGE SCALE GENOMIC DNA]</scope>
    <source>
        <strain evidence="5 6">SM-5815</strain>
    </source>
</reference>
<accession>A0A2W6IY80</accession>
<feature type="domain" description="Transglycosylase SLT" evidence="2">
    <location>
        <begin position="40"/>
        <end position="95"/>
    </location>
</feature>
<evidence type="ECO:0000313" key="5">
    <source>
        <dbReference type="EMBL" id="PZS88835.1"/>
    </source>
</evidence>
<sequence>MAQHDYSRKEVLDIVEQVARHKGIPVDDFMRFAHIETGGTFNERAHNTSSGAKGLFQFVPGSARQYHLTGHEFDPTRNTEAAAQMYQDNLDSMARRNERTGHPYLSGGSTPTGLDLYLAHQQGSAGYGSVQTAIATGTFGVVRNGHGEEINMRRNVLNQIGSDAKALTGHTLAEMRGMNDGDLARTFSSYYIHKYAAISIPEKNIAPQTVAPGQSQGQTPAAPAQASAAVAAGAAALAATASAAAAPKPGIELQAAYEAGVKYDHVKYAINIPGHALHVPGKSGKNVEQGYIDCSGWVGTLQNRTMDEINQKAGHAVFSKADRIDLGNLGSGGIVRKAFDQSGVLLDRDAILKPDALKEGMIIGLDTARTRHEHWNGIDHIVMVVRDPNTDKLLISQSTGSKGVHTMPIEDYLKQVKDHPNWKLYATDPLSKARDLLENRTQSHEQTQGKPAAEHKAAATPQAELYKQGAHSDGVRTVQEQLGHLGYVGADGKPLVEDGRFGRNTDAAVRQLQKDNGLVADGVVGAKTLEAIREARERPLLNDERHPRNPLFIQASKGLELMPAGTFKDRHALESTAAALTREAHAAGLQRIDSVVPSPNGERLFAVQGTIGDPAASRVAVETRAASEQSIALSSGAVQGAPNVLHQQQDAQQEQARQTQKAMGV</sequence>
<feature type="compositionally biased region" description="Low complexity" evidence="1">
    <location>
        <begin position="647"/>
        <end position="665"/>
    </location>
</feature>
<protein>
    <submittedName>
        <fullName evidence="5">Peptidoglycan-binding protein</fullName>
    </submittedName>
</protein>
<dbReference type="EMBL" id="LXXM01000207">
    <property type="protein sequence ID" value="PZS88835.1"/>
    <property type="molecule type" value="Genomic_DNA"/>
</dbReference>